<keyword evidence="2" id="KW-1185">Reference proteome</keyword>
<dbReference type="EMBL" id="LFZN01000333">
    <property type="protein sequence ID" value="KXS94058.1"/>
    <property type="molecule type" value="Genomic_DNA"/>
</dbReference>
<proteinExistence type="predicted"/>
<evidence type="ECO:0000313" key="2">
    <source>
        <dbReference type="Proteomes" id="UP000070133"/>
    </source>
</evidence>
<accession>A0A139GV79</accession>
<gene>
    <name evidence="1" type="ORF">AC578_3372</name>
</gene>
<dbReference type="Proteomes" id="UP000070133">
    <property type="component" value="Unassembled WGS sequence"/>
</dbReference>
<protein>
    <submittedName>
        <fullName evidence="1">Uncharacterized protein</fullName>
    </submittedName>
</protein>
<sequence length="99" mass="10485">MLTNAQQANKQERLMLGFAGADINVDTAEGKAFELLAGAEHGLVRRPGCDPLDIVLSPFVAAVSTMPSKVIAEPPTDVTIDQPGEIPSVHAAWLLSCME</sequence>
<name>A0A139GV79_9PEZI</name>
<reference evidence="1 2" key="1">
    <citation type="submission" date="2015-07" db="EMBL/GenBank/DDBJ databases">
        <title>Comparative genomics of the Sigatoka disease complex on banana suggests a link between parallel evolutionary changes in Pseudocercospora fijiensis and Pseudocercospora eumusae and increased virulence on the banana host.</title>
        <authorList>
            <person name="Chang T.-C."/>
            <person name="Salvucci A."/>
            <person name="Crous P.W."/>
            <person name="Stergiopoulos I."/>
        </authorList>
    </citation>
    <scope>NUCLEOTIDE SEQUENCE [LARGE SCALE GENOMIC DNA]</scope>
    <source>
        <strain evidence="1 2">CBS 114824</strain>
    </source>
</reference>
<dbReference type="AlphaFoldDB" id="A0A139GV79"/>
<organism evidence="1 2">
    <name type="scientific">Pseudocercospora eumusae</name>
    <dbReference type="NCBI Taxonomy" id="321146"/>
    <lineage>
        <taxon>Eukaryota</taxon>
        <taxon>Fungi</taxon>
        <taxon>Dikarya</taxon>
        <taxon>Ascomycota</taxon>
        <taxon>Pezizomycotina</taxon>
        <taxon>Dothideomycetes</taxon>
        <taxon>Dothideomycetidae</taxon>
        <taxon>Mycosphaerellales</taxon>
        <taxon>Mycosphaerellaceae</taxon>
        <taxon>Pseudocercospora</taxon>
    </lineage>
</organism>
<comment type="caution">
    <text evidence="1">The sequence shown here is derived from an EMBL/GenBank/DDBJ whole genome shotgun (WGS) entry which is preliminary data.</text>
</comment>
<evidence type="ECO:0000313" key="1">
    <source>
        <dbReference type="EMBL" id="KXS94058.1"/>
    </source>
</evidence>